<name>A0ABZ3EWV3_9FIRM</name>
<dbReference type="RefSeq" id="WP_342758322.1">
    <property type="nucleotide sequence ID" value="NZ_CP146256.1"/>
</dbReference>
<evidence type="ECO:0000313" key="2">
    <source>
        <dbReference type="Proteomes" id="UP001451571"/>
    </source>
</evidence>
<sequence>MANKGEWGEPYAALRILGDGKLYIADKNGQKNPNEWMSVLDLIRHEAVDRVVTYHVKELGDVSIEISVNNNFKTSINSLRFMMMADRLSSEIVSGRGRSFEVSDEIMEFLNEIEMLHIKAKSIDKSDLFLSICDPRASIIREHIGFSIKSEFGQNPTLFNTAKASAVVYKVEGMNDELMNSINSLVDDKGHAAVSERCSMLIENGCQLDFVGFPYAQRAGCEAFKENLDLIDPRLADVVERMLWNHFFEHFPKNDLSDVTKYLVETNPCNLTRPEIKYPYMIKSFLYAAYCGMTASTLWNGESQVNGGFIKVSAEGEVLAHYALESDAFKSYLYDNCYLEYPSTDEGHGNYAKVYKEGEEFFFRLNFQIRYR</sequence>
<dbReference type="Pfam" id="PF09561">
    <property type="entry name" value="RE_HpaII"/>
    <property type="match status" value="1"/>
</dbReference>
<gene>
    <name evidence="1" type="ORF">V6984_02940</name>
</gene>
<keyword evidence="1" id="KW-0378">Hydrolase</keyword>
<dbReference type="GO" id="GO:0016787">
    <property type="term" value="F:hydrolase activity"/>
    <property type="evidence" value="ECO:0007669"/>
    <property type="project" value="UniProtKB-KW"/>
</dbReference>
<keyword evidence="2" id="KW-1185">Reference proteome</keyword>
<keyword evidence="1" id="KW-0255">Endonuclease</keyword>
<dbReference type="EC" id="3.1.21.-" evidence="1"/>
<protein>
    <submittedName>
        <fullName evidence="1">HpaII family restriction endonuclease</fullName>
        <ecNumber evidence="1">3.1.21.-</ecNumber>
    </submittedName>
</protein>
<proteinExistence type="predicted"/>
<dbReference type="Proteomes" id="UP001451571">
    <property type="component" value="Chromosome"/>
</dbReference>
<dbReference type="GO" id="GO:0004519">
    <property type="term" value="F:endonuclease activity"/>
    <property type="evidence" value="ECO:0007669"/>
    <property type="project" value="UniProtKB-KW"/>
</dbReference>
<organism evidence="1 2">
    <name type="scientific">Kineothrix sedimenti</name>
    <dbReference type="NCBI Taxonomy" id="3123317"/>
    <lineage>
        <taxon>Bacteria</taxon>
        <taxon>Bacillati</taxon>
        <taxon>Bacillota</taxon>
        <taxon>Clostridia</taxon>
        <taxon>Lachnospirales</taxon>
        <taxon>Lachnospiraceae</taxon>
        <taxon>Kineothrix</taxon>
    </lineage>
</organism>
<accession>A0ABZ3EWV3</accession>
<reference evidence="1 2" key="1">
    <citation type="submission" date="2024-02" db="EMBL/GenBank/DDBJ databases">
        <title>Bacterial strain from lacustrine sediment.</title>
        <authorList>
            <person name="Petit C."/>
            <person name="Fadhlaoui K."/>
        </authorList>
    </citation>
    <scope>NUCLEOTIDE SEQUENCE [LARGE SCALE GENOMIC DNA]</scope>
    <source>
        <strain evidence="1 2">IPX-CK</strain>
    </source>
</reference>
<keyword evidence="1" id="KW-0540">Nuclease</keyword>
<dbReference type="EMBL" id="CP146256">
    <property type="protein sequence ID" value="XAH74738.1"/>
    <property type="molecule type" value="Genomic_DNA"/>
</dbReference>
<dbReference type="InterPro" id="IPR019062">
    <property type="entry name" value="Restrct_endonuc_II_HpaII"/>
</dbReference>
<evidence type="ECO:0000313" key="1">
    <source>
        <dbReference type="EMBL" id="XAH74738.1"/>
    </source>
</evidence>